<evidence type="ECO:0000313" key="1">
    <source>
        <dbReference type="EMBL" id="VFK00865.1"/>
    </source>
</evidence>
<gene>
    <name evidence="1" type="ORF">BECKLFY1418B_GA0070995_12121</name>
</gene>
<dbReference type="AlphaFoldDB" id="A0A450V7S4"/>
<protein>
    <submittedName>
        <fullName evidence="1">Uncharacterized protein</fullName>
    </submittedName>
</protein>
<accession>A0A450V7S4</accession>
<name>A0A450V7S4_9GAMM</name>
<sequence length="67" mass="7731">MNTLALRARTEAGGLDTRTDSLRIFVFRYLETETMPLQTTRFRCHGKIPNFPHLIGQCQYQALSKDT</sequence>
<dbReference type="EMBL" id="CAADFF010000212">
    <property type="protein sequence ID" value="VFK00865.1"/>
    <property type="molecule type" value="Genomic_DNA"/>
</dbReference>
<reference evidence="1" key="1">
    <citation type="submission" date="2019-02" db="EMBL/GenBank/DDBJ databases">
        <authorList>
            <person name="Gruber-Vodicka R. H."/>
            <person name="Seah K. B. B."/>
        </authorList>
    </citation>
    <scope>NUCLEOTIDE SEQUENCE</scope>
    <source>
        <strain evidence="1">BECK_M7</strain>
    </source>
</reference>
<organism evidence="1">
    <name type="scientific">Candidatus Kentrum sp. LFY</name>
    <dbReference type="NCBI Taxonomy" id="2126342"/>
    <lineage>
        <taxon>Bacteria</taxon>
        <taxon>Pseudomonadati</taxon>
        <taxon>Pseudomonadota</taxon>
        <taxon>Gammaproteobacteria</taxon>
        <taxon>Candidatus Kentrum</taxon>
    </lineage>
</organism>
<proteinExistence type="predicted"/>